<evidence type="ECO:0000313" key="2">
    <source>
        <dbReference type="Proteomes" id="UP001367508"/>
    </source>
</evidence>
<protein>
    <submittedName>
        <fullName evidence="1">Uncharacterized protein</fullName>
    </submittedName>
</protein>
<evidence type="ECO:0000313" key="1">
    <source>
        <dbReference type="EMBL" id="KAK7351149.1"/>
    </source>
</evidence>
<accession>A0AAN9MAV8</accession>
<dbReference type="Proteomes" id="UP001367508">
    <property type="component" value="Unassembled WGS sequence"/>
</dbReference>
<proteinExistence type="predicted"/>
<sequence length="106" mass="12163">MKFPLLPNLRLTRVHIKMPRIETSRCLFPTDALTIFLFSSGNASSIYLRSGICVDTSKLTKHKPRLLFDLPFFISWLEKSSPCGFNRQRLLPPLKPFAPPANFDEL</sequence>
<dbReference type="EMBL" id="JAYMYQ010000002">
    <property type="protein sequence ID" value="KAK7351149.1"/>
    <property type="molecule type" value="Genomic_DNA"/>
</dbReference>
<comment type="caution">
    <text evidence="1">The sequence shown here is derived from an EMBL/GenBank/DDBJ whole genome shotgun (WGS) entry which is preliminary data.</text>
</comment>
<keyword evidence="2" id="KW-1185">Reference proteome</keyword>
<organism evidence="1 2">
    <name type="scientific">Canavalia gladiata</name>
    <name type="common">Sword bean</name>
    <name type="synonym">Dolichos gladiatus</name>
    <dbReference type="NCBI Taxonomy" id="3824"/>
    <lineage>
        <taxon>Eukaryota</taxon>
        <taxon>Viridiplantae</taxon>
        <taxon>Streptophyta</taxon>
        <taxon>Embryophyta</taxon>
        <taxon>Tracheophyta</taxon>
        <taxon>Spermatophyta</taxon>
        <taxon>Magnoliopsida</taxon>
        <taxon>eudicotyledons</taxon>
        <taxon>Gunneridae</taxon>
        <taxon>Pentapetalae</taxon>
        <taxon>rosids</taxon>
        <taxon>fabids</taxon>
        <taxon>Fabales</taxon>
        <taxon>Fabaceae</taxon>
        <taxon>Papilionoideae</taxon>
        <taxon>50 kb inversion clade</taxon>
        <taxon>NPAAA clade</taxon>
        <taxon>indigoferoid/millettioid clade</taxon>
        <taxon>Phaseoleae</taxon>
        <taxon>Canavalia</taxon>
    </lineage>
</organism>
<name>A0AAN9MAV8_CANGL</name>
<dbReference type="AlphaFoldDB" id="A0AAN9MAV8"/>
<gene>
    <name evidence="1" type="ORF">VNO77_10382</name>
</gene>
<reference evidence="1 2" key="1">
    <citation type="submission" date="2024-01" db="EMBL/GenBank/DDBJ databases">
        <title>The genomes of 5 underutilized Papilionoideae crops provide insights into root nodulation and disease resistanc.</title>
        <authorList>
            <person name="Jiang F."/>
        </authorList>
    </citation>
    <scope>NUCLEOTIDE SEQUENCE [LARGE SCALE GENOMIC DNA]</scope>
    <source>
        <strain evidence="1">LVBAO_FW01</strain>
        <tissue evidence="1">Leaves</tissue>
    </source>
</reference>